<sequence>MNDTQHPAASPDPAAEKTAPDAAGFSSRRRRLLKIASGAAPASLLLVGRPVHATYNCVSTSAWGSAMASASASTSSSRVTQIDGWSLAHWCSNTAYANFGAPWDKLCSAPGKYQHKVSKARTDMTVGESGVATPSGLLPNVNLGEALAGTCKGSTEFTRNLLVALLNQKLLYTSSLSPTRCTPAPDVNQMASGSYRLTSGKSWGKSEINDYVKKNYLSRPN</sequence>
<protein>
    <recommendedName>
        <fullName evidence="4">Tat pathway signal protein</fullName>
    </recommendedName>
</protein>
<dbReference type="Proteomes" id="UP001041814">
    <property type="component" value="Unassembled WGS sequence"/>
</dbReference>
<reference evidence="2" key="2">
    <citation type="journal article" date="2020" name="Microorganisms">
        <title>Osmotic Adaptation and Compatible Solute Biosynthesis of Phototrophic Bacteria as Revealed from Genome Analyses.</title>
        <authorList>
            <person name="Imhoff J.F."/>
            <person name="Rahn T."/>
            <person name="Kunzel S."/>
            <person name="Keller A."/>
            <person name="Neulinger S.C."/>
        </authorList>
    </citation>
    <scope>NUCLEOTIDE SEQUENCE</scope>
    <source>
        <strain evidence="2">IM 151</strain>
    </source>
</reference>
<proteinExistence type="predicted"/>
<gene>
    <name evidence="2" type="ORF">CKO43_23425</name>
</gene>
<evidence type="ECO:0000313" key="3">
    <source>
        <dbReference type="Proteomes" id="UP001041814"/>
    </source>
</evidence>
<dbReference type="RefSeq" id="WP_200380192.1">
    <property type="nucleotide sequence ID" value="NZ_NRRU01000146.1"/>
</dbReference>
<accession>A0ABS1E1F9</accession>
<organism evidence="2 3">
    <name type="scientific">Rubrivivax gelatinosus</name>
    <name type="common">Rhodocyclus gelatinosus</name>
    <name type="synonym">Rhodopseudomonas gelatinosa</name>
    <dbReference type="NCBI Taxonomy" id="28068"/>
    <lineage>
        <taxon>Bacteria</taxon>
        <taxon>Pseudomonadati</taxon>
        <taxon>Pseudomonadota</taxon>
        <taxon>Betaproteobacteria</taxon>
        <taxon>Burkholderiales</taxon>
        <taxon>Sphaerotilaceae</taxon>
        <taxon>Rubrivivax</taxon>
    </lineage>
</organism>
<evidence type="ECO:0000313" key="2">
    <source>
        <dbReference type="EMBL" id="MBK1715705.1"/>
    </source>
</evidence>
<evidence type="ECO:0008006" key="4">
    <source>
        <dbReference type="Google" id="ProtNLM"/>
    </source>
</evidence>
<evidence type="ECO:0000256" key="1">
    <source>
        <dbReference type="SAM" id="MobiDB-lite"/>
    </source>
</evidence>
<comment type="caution">
    <text evidence="2">The sequence shown here is derived from an EMBL/GenBank/DDBJ whole genome shotgun (WGS) entry which is preliminary data.</text>
</comment>
<dbReference type="EMBL" id="NRRU01000146">
    <property type="protein sequence ID" value="MBK1715705.1"/>
    <property type="molecule type" value="Genomic_DNA"/>
</dbReference>
<feature type="region of interest" description="Disordered" evidence="1">
    <location>
        <begin position="1"/>
        <end position="23"/>
    </location>
</feature>
<keyword evidence="3" id="KW-1185">Reference proteome</keyword>
<name>A0ABS1E1F9_RUBGE</name>
<reference evidence="2" key="1">
    <citation type="submission" date="2017-08" db="EMBL/GenBank/DDBJ databases">
        <authorList>
            <person name="Imhoff J.F."/>
            <person name="Rahn T."/>
            <person name="Kuenzel S."/>
            <person name="Neulinger S.C."/>
        </authorList>
    </citation>
    <scope>NUCLEOTIDE SEQUENCE</scope>
    <source>
        <strain evidence="2">IM 151</strain>
    </source>
</reference>